<dbReference type="RefSeq" id="WP_189512432.1">
    <property type="nucleotide sequence ID" value="NZ_BMXG01000005.1"/>
</dbReference>
<dbReference type="EMBL" id="BMXG01000005">
    <property type="protein sequence ID" value="GHB96035.1"/>
    <property type="molecule type" value="Genomic_DNA"/>
</dbReference>
<evidence type="ECO:0000313" key="3">
    <source>
        <dbReference type="Proteomes" id="UP000642829"/>
    </source>
</evidence>
<reference evidence="2" key="2">
    <citation type="submission" date="2020-09" db="EMBL/GenBank/DDBJ databases">
        <authorList>
            <person name="Sun Q."/>
            <person name="Kim S."/>
        </authorList>
    </citation>
    <scope>NUCLEOTIDE SEQUENCE</scope>
    <source>
        <strain evidence="2">KCTC 12870</strain>
    </source>
</reference>
<sequence>MDSHCDVMLRFICLFTILTALIGCTATEKDMWSTKPMSESTGDTLGELNQRQTNVVDGMDEQGQLNSYEEKQMDEAIDGK</sequence>
<evidence type="ECO:0000313" key="2">
    <source>
        <dbReference type="EMBL" id="GHB96035.1"/>
    </source>
</evidence>
<feature type="compositionally biased region" description="Basic and acidic residues" evidence="1">
    <location>
        <begin position="68"/>
        <end position="80"/>
    </location>
</feature>
<feature type="region of interest" description="Disordered" evidence="1">
    <location>
        <begin position="59"/>
        <end position="80"/>
    </location>
</feature>
<accession>A0A8J3DG47</accession>
<dbReference type="Proteomes" id="UP000642829">
    <property type="component" value="Unassembled WGS sequence"/>
</dbReference>
<keyword evidence="3" id="KW-1185">Reference proteome</keyword>
<organism evidence="2 3">
    <name type="scientific">Cerasicoccus arenae</name>
    <dbReference type="NCBI Taxonomy" id="424488"/>
    <lineage>
        <taxon>Bacteria</taxon>
        <taxon>Pseudomonadati</taxon>
        <taxon>Verrucomicrobiota</taxon>
        <taxon>Opitutia</taxon>
        <taxon>Puniceicoccales</taxon>
        <taxon>Cerasicoccaceae</taxon>
        <taxon>Cerasicoccus</taxon>
    </lineage>
</organism>
<gene>
    <name evidence="2" type="ORF">GCM10007047_09700</name>
</gene>
<comment type="caution">
    <text evidence="2">The sequence shown here is derived from an EMBL/GenBank/DDBJ whole genome shotgun (WGS) entry which is preliminary data.</text>
</comment>
<reference evidence="2" key="1">
    <citation type="journal article" date="2014" name="Int. J. Syst. Evol. Microbiol.">
        <title>Complete genome sequence of Corynebacterium casei LMG S-19264T (=DSM 44701T), isolated from a smear-ripened cheese.</title>
        <authorList>
            <consortium name="US DOE Joint Genome Institute (JGI-PGF)"/>
            <person name="Walter F."/>
            <person name="Albersmeier A."/>
            <person name="Kalinowski J."/>
            <person name="Ruckert C."/>
        </authorList>
    </citation>
    <scope>NUCLEOTIDE SEQUENCE</scope>
    <source>
        <strain evidence="2">KCTC 12870</strain>
    </source>
</reference>
<evidence type="ECO:0000256" key="1">
    <source>
        <dbReference type="SAM" id="MobiDB-lite"/>
    </source>
</evidence>
<dbReference type="AlphaFoldDB" id="A0A8J3DG47"/>
<protein>
    <submittedName>
        <fullName evidence="2">Uncharacterized protein</fullName>
    </submittedName>
</protein>
<proteinExistence type="predicted"/>
<name>A0A8J3DG47_9BACT</name>